<comment type="caution">
    <text evidence="1">The sequence shown here is derived from an EMBL/GenBank/DDBJ whole genome shotgun (WGS) entry which is preliminary data.</text>
</comment>
<dbReference type="OrthoDB" id="1082028at2"/>
<protein>
    <recommendedName>
        <fullName evidence="3">TerY-C metal binding domain-containing protein</fullName>
    </recommendedName>
</protein>
<sequence>MRADVVLARCRQGSALYGLRVEQHPESWYATWAFAIDEAKARGERYDATTIDGGLRIGEGFPGCPRCTADSFVQCGSCGRLSCWVSGSYWHCQWPPCTSSGNPRGAIRTFNAHGDH</sequence>
<accession>A0A2P8I4I0</accession>
<proteinExistence type="predicted"/>
<evidence type="ECO:0008006" key="3">
    <source>
        <dbReference type="Google" id="ProtNLM"/>
    </source>
</evidence>
<dbReference type="AlphaFoldDB" id="A0A2P8I4I0"/>
<gene>
    <name evidence="1" type="ORF">B0I31_109158</name>
</gene>
<evidence type="ECO:0000313" key="1">
    <source>
        <dbReference type="EMBL" id="PSL53368.1"/>
    </source>
</evidence>
<dbReference type="EMBL" id="PYAX01000009">
    <property type="protein sequence ID" value="PSL53368.1"/>
    <property type="molecule type" value="Genomic_DNA"/>
</dbReference>
<organism evidence="1 2">
    <name type="scientific">Saccharothrix carnea</name>
    <dbReference type="NCBI Taxonomy" id="1280637"/>
    <lineage>
        <taxon>Bacteria</taxon>
        <taxon>Bacillati</taxon>
        <taxon>Actinomycetota</taxon>
        <taxon>Actinomycetes</taxon>
        <taxon>Pseudonocardiales</taxon>
        <taxon>Pseudonocardiaceae</taxon>
        <taxon>Saccharothrix</taxon>
    </lineage>
</organism>
<reference evidence="1 2" key="1">
    <citation type="submission" date="2018-03" db="EMBL/GenBank/DDBJ databases">
        <title>Genomic Encyclopedia of Type Strains, Phase III (KMG-III): the genomes of soil and plant-associated and newly described type strains.</title>
        <authorList>
            <person name="Whitman W."/>
        </authorList>
    </citation>
    <scope>NUCLEOTIDE SEQUENCE [LARGE SCALE GENOMIC DNA]</scope>
    <source>
        <strain evidence="1 2">CGMCC 4.7097</strain>
    </source>
</reference>
<name>A0A2P8I4I0_SACCR</name>
<dbReference type="Proteomes" id="UP000241118">
    <property type="component" value="Unassembled WGS sequence"/>
</dbReference>
<dbReference type="RefSeq" id="WP_146173954.1">
    <property type="nucleotide sequence ID" value="NZ_PYAX01000009.1"/>
</dbReference>
<keyword evidence="2" id="KW-1185">Reference proteome</keyword>
<evidence type="ECO:0000313" key="2">
    <source>
        <dbReference type="Proteomes" id="UP000241118"/>
    </source>
</evidence>